<feature type="domain" description="Transcription regulator PadR N-terminal" evidence="1">
    <location>
        <begin position="29"/>
        <end position="97"/>
    </location>
</feature>
<gene>
    <name evidence="2" type="ORF">ENO39_01445</name>
    <name evidence="3" type="ORF">IOK49_04170</name>
</gene>
<dbReference type="InterPro" id="IPR005149">
    <property type="entry name" value="Tscrpt_reg_PadR_N"/>
</dbReference>
<dbReference type="InterPro" id="IPR036388">
    <property type="entry name" value="WH-like_DNA-bd_sf"/>
</dbReference>
<reference evidence="2" key="1">
    <citation type="journal article" date="2020" name="mSystems">
        <title>Genome- and Community-Level Interaction Insights into Carbon Utilization and Element Cycling Functions of Hydrothermarchaeota in Hydrothermal Sediment.</title>
        <authorList>
            <person name="Zhou Z."/>
            <person name="Liu Y."/>
            <person name="Xu W."/>
            <person name="Pan J."/>
            <person name="Luo Z.H."/>
            <person name="Li M."/>
        </authorList>
    </citation>
    <scope>NUCLEOTIDE SEQUENCE [LARGE SCALE GENOMIC DNA]</scope>
    <source>
        <strain evidence="2">SpSt-1261</strain>
    </source>
</reference>
<dbReference type="OMA" id="CAKDIRY"/>
<comment type="caution">
    <text evidence="2">The sequence shown here is derived from an EMBL/GenBank/DDBJ whole genome shotgun (WGS) entry which is preliminary data.</text>
</comment>
<accession>A0A7C2ZQE0</accession>
<protein>
    <submittedName>
        <fullName evidence="2">PadR family transcriptional regulator</fullName>
    </submittedName>
</protein>
<evidence type="ECO:0000313" key="2">
    <source>
        <dbReference type="EMBL" id="HEW63712.1"/>
    </source>
</evidence>
<dbReference type="GeneID" id="12449782"/>
<name>A0A7C2ZQE0_9CREN</name>
<dbReference type="Proteomes" id="UP000652307">
    <property type="component" value="Unassembled WGS sequence"/>
</dbReference>
<dbReference type="Gene3D" id="1.10.10.10">
    <property type="entry name" value="Winged helix-like DNA-binding domain superfamily/Winged helix DNA-binding domain"/>
    <property type="match status" value="1"/>
</dbReference>
<reference evidence="3" key="2">
    <citation type="submission" date="2020-10" db="EMBL/GenBank/DDBJ databases">
        <title>Fervidococcus fontis strain 3639Fd - the first crenarchaeon capable of growth on lipids.</title>
        <authorList>
            <person name="Kochetkova T.V."/>
            <person name="Elcheninov A.G."/>
            <person name="Toschakov S.V."/>
            <person name="Kublanov I.V."/>
        </authorList>
    </citation>
    <scope>NUCLEOTIDE SEQUENCE</scope>
    <source>
        <strain evidence="3">3639Fd</strain>
    </source>
</reference>
<evidence type="ECO:0000259" key="1">
    <source>
        <dbReference type="Pfam" id="PF03551"/>
    </source>
</evidence>
<dbReference type="EMBL" id="DSFH01000024">
    <property type="protein sequence ID" value="HEW63712.1"/>
    <property type="molecule type" value="Genomic_DNA"/>
</dbReference>
<dbReference type="InterPro" id="IPR036390">
    <property type="entry name" value="WH_DNA-bd_sf"/>
</dbReference>
<proteinExistence type="predicted"/>
<dbReference type="Proteomes" id="UP000886076">
    <property type="component" value="Unassembled WGS sequence"/>
</dbReference>
<organism evidence="2">
    <name type="scientific">Fervidicoccus fontis</name>
    <dbReference type="NCBI Taxonomy" id="683846"/>
    <lineage>
        <taxon>Archaea</taxon>
        <taxon>Thermoproteota</taxon>
        <taxon>Thermoprotei</taxon>
        <taxon>Fervidicoccales</taxon>
        <taxon>Fervidicoccaceae</taxon>
        <taxon>Fervidicoccus</taxon>
    </lineage>
</organism>
<dbReference type="PANTHER" id="PTHR43252">
    <property type="entry name" value="TRANSCRIPTIONAL REGULATOR YQJI"/>
    <property type="match status" value="1"/>
</dbReference>
<dbReference type="PANTHER" id="PTHR43252:SF7">
    <property type="entry name" value="TRANSCRIPTIONAL REGULATOR YQJI"/>
    <property type="match status" value="1"/>
</dbReference>
<dbReference type="Pfam" id="PF03551">
    <property type="entry name" value="PadR"/>
    <property type="match status" value="1"/>
</dbReference>
<dbReference type="RefSeq" id="WP_014557838.1">
    <property type="nucleotide sequence ID" value="NZ_DSFH01000024.1"/>
</dbReference>
<dbReference type="EMBL" id="JADEZV010000002">
    <property type="protein sequence ID" value="MBE9391267.1"/>
    <property type="molecule type" value="Genomic_DNA"/>
</dbReference>
<evidence type="ECO:0000313" key="3">
    <source>
        <dbReference type="EMBL" id="MBE9391267.1"/>
    </source>
</evidence>
<sequence>MPKRRKKEDYIFEDSKRIMQKGGFKMILMYFLEEKSMSGYEIMKTIESYFNGEYSPSPGIVYPTLQMLEEVEFVKSQAIGNKKIYMLTEKGKKYLEENREEVEAILRKIREVSSLKDNTIFNSLKKLIGTLHLYSSEINEEKAKAVTEILDDARKKIIKIFEGDQNG</sequence>
<dbReference type="AlphaFoldDB" id="A0A7C2ZQE0"/>
<dbReference type="SUPFAM" id="SSF46785">
    <property type="entry name" value="Winged helix' DNA-binding domain"/>
    <property type="match status" value="1"/>
</dbReference>